<keyword evidence="1" id="KW-0472">Membrane</keyword>
<evidence type="ECO:0000313" key="2">
    <source>
        <dbReference type="EMBL" id="ORY68556.1"/>
    </source>
</evidence>
<dbReference type="OrthoDB" id="3750842at2759"/>
<name>A0A1Y2EBB8_9PEZI</name>
<dbReference type="EMBL" id="MCFJ01000003">
    <property type="protein sequence ID" value="ORY68556.1"/>
    <property type="molecule type" value="Genomic_DNA"/>
</dbReference>
<dbReference type="STRING" id="1141098.A0A1Y2EBB8"/>
<dbReference type="AlphaFoldDB" id="A0A1Y2EBB8"/>
<keyword evidence="3" id="KW-1185">Reference proteome</keyword>
<accession>A0A1Y2EBB8</accession>
<gene>
    <name evidence="2" type="ORF">BCR38DRAFT_423626</name>
</gene>
<comment type="caution">
    <text evidence="2">The sequence shown here is derived from an EMBL/GenBank/DDBJ whole genome shotgun (WGS) entry which is preliminary data.</text>
</comment>
<evidence type="ECO:0000313" key="3">
    <source>
        <dbReference type="Proteomes" id="UP000193689"/>
    </source>
</evidence>
<feature type="transmembrane region" description="Helical" evidence="1">
    <location>
        <begin position="33"/>
        <end position="51"/>
    </location>
</feature>
<dbReference type="Pfam" id="PF08592">
    <property type="entry name" value="Anthrone_oxy"/>
    <property type="match status" value="1"/>
</dbReference>
<organism evidence="2 3">
    <name type="scientific">Pseudomassariella vexata</name>
    <dbReference type="NCBI Taxonomy" id="1141098"/>
    <lineage>
        <taxon>Eukaryota</taxon>
        <taxon>Fungi</taxon>
        <taxon>Dikarya</taxon>
        <taxon>Ascomycota</taxon>
        <taxon>Pezizomycotina</taxon>
        <taxon>Sordariomycetes</taxon>
        <taxon>Xylariomycetidae</taxon>
        <taxon>Amphisphaeriales</taxon>
        <taxon>Pseudomassariaceae</taxon>
        <taxon>Pseudomassariella</taxon>
    </lineage>
</organism>
<dbReference type="RefSeq" id="XP_040718843.1">
    <property type="nucleotide sequence ID" value="XM_040859600.1"/>
</dbReference>
<dbReference type="InterPro" id="IPR013901">
    <property type="entry name" value="Anthrone_oxy"/>
</dbReference>
<evidence type="ECO:0000256" key="1">
    <source>
        <dbReference type="SAM" id="Phobius"/>
    </source>
</evidence>
<dbReference type="GeneID" id="63775812"/>
<proteinExistence type="predicted"/>
<reference evidence="2 3" key="1">
    <citation type="submission" date="2016-07" db="EMBL/GenBank/DDBJ databases">
        <title>Pervasive Adenine N6-methylation of Active Genes in Fungi.</title>
        <authorList>
            <consortium name="DOE Joint Genome Institute"/>
            <person name="Mondo S.J."/>
            <person name="Dannebaum R.O."/>
            <person name="Kuo R.C."/>
            <person name="Labutti K."/>
            <person name="Haridas S."/>
            <person name="Kuo A."/>
            <person name="Salamov A."/>
            <person name="Ahrendt S.R."/>
            <person name="Lipzen A."/>
            <person name="Sullivan W."/>
            <person name="Andreopoulos W.B."/>
            <person name="Clum A."/>
            <person name="Lindquist E."/>
            <person name="Daum C."/>
            <person name="Ramamoorthy G.K."/>
            <person name="Gryganskyi A."/>
            <person name="Culley D."/>
            <person name="Magnuson J.K."/>
            <person name="James T.Y."/>
            <person name="O'Malley M.A."/>
            <person name="Stajich J.E."/>
            <person name="Spatafora J.W."/>
            <person name="Visel A."/>
            <person name="Grigoriev I.V."/>
        </authorList>
    </citation>
    <scope>NUCLEOTIDE SEQUENCE [LARGE SCALE GENOMIC DNA]</scope>
    <source>
        <strain evidence="2 3">CBS 129021</strain>
    </source>
</reference>
<sequence length="54" mass="6093">MQPLNEKLDALREPKAKHVEAEATARKWIKFNTVRIVMPLVAGCSALWATLKSM</sequence>
<keyword evidence="1" id="KW-1133">Transmembrane helix</keyword>
<dbReference type="Proteomes" id="UP000193689">
    <property type="component" value="Unassembled WGS sequence"/>
</dbReference>
<keyword evidence="1" id="KW-0812">Transmembrane</keyword>
<dbReference type="InParanoid" id="A0A1Y2EBB8"/>
<protein>
    <submittedName>
        <fullName evidence="2">Uncharacterized protein</fullName>
    </submittedName>
</protein>